<keyword evidence="5 9" id="KW-0548">Nucleotidyltransferase</keyword>
<reference evidence="12" key="1">
    <citation type="submission" date="2023-07" db="EMBL/GenBank/DDBJ databases">
        <title>Draft genome sequence of Agarivorans aestuarii strain ZMCS4, a CAZymes producing bacteria isolated from the marine brown algae Clodostephus spongiosus.</title>
        <authorList>
            <person name="Lorente B."/>
            <person name="Cabral C."/>
            <person name="Frias J."/>
            <person name="Faria J."/>
            <person name="Toubarro D."/>
        </authorList>
    </citation>
    <scope>NUCLEOTIDE SEQUENCE [LARGE SCALE GENOMIC DNA]</scope>
    <source>
        <strain evidence="12">ZMCS4</strain>
    </source>
</reference>
<organism evidence="11 12">
    <name type="scientific">Agarivorans aestuarii</name>
    <dbReference type="NCBI Taxonomy" id="1563703"/>
    <lineage>
        <taxon>Bacteria</taxon>
        <taxon>Pseudomonadati</taxon>
        <taxon>Pseudomonadota</taxon>
        <taxon>Gammaproteobacteria</taxon>
        <taxon>Alteromonadales</taxon>
        <taxon>Alteromonadaceae</taxon>
        <taxon>Agarivorans</taxon>
    </lineage>
</organism>
<comment type="subcellular location">
    <subcellularLocation>
        <location evidence="1 9">Cytoplasm</location>
    </subcellularLocation>
</comment>
<accession>A0ABU7G963</accession>
<evidence type="ECO:0000256" key="4">
    <source>
        <dbReference type="ARBA" id="ARBA00022694"/>
    </source>
</evidence>
<comment type="similarity">
    <text evidence="9">Belongs to the SUA5 family. TsaC subfamily.</text>
</comment>
<keyword evidence="3 9" id="KW-0808">Transferase</keyword>
<evidence type="ECO:0000256" key="3">
    <source>
        <dbReference type="ARBA" id="ARBA00022679"/>
    </source>
</evidence>
<dbReference type="PANTHER" id="PTHR17490:SF18">
    <property type="entry name" value="THREONYLCARBAMOYL-AMP SYNTHASE"/>
    <property type="match status" value="1"/>
</dbReference>
<dbReference type="InterPro" id="IPR017945">
    <property type="entry name" value="DHBP_synth_RibB-like_a/b_dom"/>
</dbReference>
<keyword evidence="6 9" id="KW-0547">Nucleotide-binding</keyword>
<evidence type="ECO:0000256" key="2">
    <source>
        <dbReference type="ARBA" id="ARBA00022490"/>
    </source>
</evidence>
<evidence type="ECO:0000259" key="10">
    <source>
        <dbReference type="PROSITE" id="PS51163"/>
    </source>
</evidence>
<evidence type="ECO:0000256" key="8">
    <source>
        <dbReference type="ARBA" id="ARBA00048366"/>
    </source>
</evidence>
<name>A0ABU7G963_9ALTE</name>
<dbReference type="Gene3D" id="3.90.870.10">
    <property type="entry name" value="DHBP synthase"/>
    <property type="match status" value="1"/>
</dbReference>
<evidence type="ECO:0000256" key="9">
    <source>
        <dbReference type="HAMAP-Rule" id="MF_01852"/>
    </source>
</evidence>
<keyword evidence="4 9" id="KW-0819">tRNA processing</keyword>
<evidence type="ECO:0000313" key="11">
    <source>
        <dbReference type="EMBL" id="MEE1675948.1"/>
    </source>
</evidence>
<keyword evidence="12" id="KW-1185">Reference proteome</keyword>
<gene>
    <name evidence="9" type="primary">tsaC</name>
    <name evidence="11" type="ORF">SNR37_001275</name>
</gene>
<protein>
    <recommendedName>
        <fullName evidence="9">Threonylcarbamoyl-AMP synthase</fullName>
        <shortName evidence="9">TC-AMP synthase</shortName>
        <ecNumber evidence="9">2.7.7.87</ecNumber>
    </recommendedName>
    <alternativeName>
        <fullName evidence="9">L-threonylcarbamoyladenylate synthase</fullName>
    </alternativeName>
    <alternativeName>
        <fullName evidence="9">t(6)A37 threonylcarbamoyladenosine biosynthesis protein TsaC</fullName>
    </alternativeName>
    <alternativeName>
        <fullName evidence="9">tRNA threonylcarbamoyladenosine biosynthesis protein TsaC</fullName>
    </alternativeName>
</protein>
<dbReference type="InterPro" id="IPR050156">
    <property type="entry name" value="TC-AMP_synthase_SUA5"/>
</dbReference>
<proteinExistence type="inferred from homology"/>
<dbReference type="EC" id="2.7.7.87" evidence="9"/>
<evidence type="ECO:0000256" key="1">
    <source>
        <dbReference type="ARBA" id="ARBA00004496"/>
    </source>
</evidence>
<dbReference type="RefSeq" id="WP_329776709.1">
    <property type="nucleotide sequence ID" value="NZ_JAYDYW010000017.1"/>
</dbReference>
<dbReference type="Proteomes" id="UP001310248">
    <property type="component" value="Unassembled WGS sequence"/>
</dbReference>
<evidence type="ECO:0000256" key="7">
    <source>
        <dbReference type="ARBA" id="ARBA00022840"/>
    </source>
</evidence>
<dbReference type="HAMAP" id="MF_01852">
    <property type="entry name" value="TsaC"/>
    <property type="match status" value="1"/>
</dbReference>
<dbReference type="InterPro" id="IPR023535">
    <property type="entry name" value="TC-AMP_synthase"/>
</dbReference>
<dbReference type="Pfam" id="PF01300">
    <property type="entry name" value="Sua5_yciO_yrdC"/>
    <property type="match status" value="1"/>
</dbReference>
<evidence type="ECO:0000256" key="5">
    <source>
        <dbReference type="ARBA" id="ARBA00022695"/>
    </source>
</evidence>
<feature type="domain" description="YrdC-like" evidence="10">
    <location>
        <begin position="10"/>
        <end position="191"/>
    </location>
</feature>
<evidence type="ECO:0000256" key="6">
    <source>
        <dbReference type="ARBA" id="ARBA00022741"/>
    </source>
</evidence>
<dbReference type="PROSITE" id="PS51163">
    <property type="entry name" value="YRDC"/>
    <property type="match status" value="1"/>
</dbReference>
<keyword evidence="7 9" id="KW-0067">ATP-binding</keyword>
<comment type="catalytic activity">
    <reaction evidence="8 9">
        <text>L-threonine + hydrogencarbonate + ATP = L-threonylcarbamoyladenylate + diphosphate + H2O</text>
        <dbReference type="Rhea" id="RHEA:36407"/>
        <dbReference type="ChEBI" id="CHEBI:15377"/>
        <dbReference type="ChEBI" id="CHEBI:17544"/>
        <dbReference type="ChEBI" id="CHEBI:30616"/>
        <dbReference type="ChEBI" id="CHEBI:33019"/>
        <dbReference type="ChEBI" id="CHEBI:57926"/>
        <dbReference type="ChEBI" id="CHEBI:73682"/>
        <dbReference type="EC" id="2.7.7.87"/>
    </reaction>
</comment>
<dbReference type="PANTHER" id="PTHR17490">
    <property type="entry name" value="SUA5"/>
    <property type="match status" value="1"/>
</dbReference>
<comment type="function">
    <text evidence="9">Required for the formation of a threonylcarbamoyl group on adenosine at position 37 (t(6)A37) in tRNAs that read codons beginning with adenine. Catalyzes the conversion of L-threonine, HCO(3)(-)/CO(2) and ATP to give threonylcarbamoyl-AMP (TC-AMP) as the acyladenylate intermediate, with the release of diphosphate.</text>
</comment>
<dbReference type="InterPro" id="IPR006070">
    <property type="entry name" value="Sua5-like_dom"/>
</dbReference>
<comment type="caution">
    <text evidence="11">The sequence shown here is derived from an EMBL/GenBank/DDBJ whole genome shotgun (WGS) entry which is preliminary data.</text>
</comment>
<dbReference type="EMBL" id="JAYDYW010000017">
    <property type="protein sequence ID" value="MEE1675948.1"/>
    <property type="molecule type" value="Genomic_DNA"/>
</dbReference>
<evidence type="ECO:0000313" key="12">
    <source>
        <dbReference type="Proteomes" id="UP001310248"/>
    </source>
</evidence>
<keyword evidence="2 9" id="KW-0963">Cytoplasm</keyword>
<sequence>MTTSSKASLTQSIHQAAAALKQGLVLAYPTEAVFGLGCDPDQQAAVEQILRIKRRPVEKGLILLAATLEQLLPYIDYAALSDEQQQLLVSIPERPTTWLVPVSAATPSWISGKFDSVAVRLTQHPLVTELCAEWGKPIVSTSANYSGETPAETAEQAMQLQGVDWVLDGPLGAAKQTSQIKDIFTGEVIRA</sequence>
<dbReference type="SUPFAM" id="SSF55821">
    <property type="entry name" value="YrdC/RibB"/>
    <property type="match status" value="1"/>
</dbReference>
<reference evidence="11 12" key="2">
    <citation type="submission" date="2023-12" db="EMBL/GenBank/DDBJ databases">
        <authorList>
            <consortium name="Cladostephus spongiosus"/>
            <person name="Lorente B."/>
            <person name="Cabral C."/>
            <person name="Frias J."/>
            <person name="Faria J."/>
            <person name="Toubarro D."/>
        </authorList>
    </citation>
    <scope>NUCLEOTIDE SEQUENCE [LARGE SCALE GENOMIC DNA]</scope>
    <source>
        <strain evidence="11 12">ZMCS4</strain>
    </source>
</reference>